<dbReference type="RefSeq" id="WP_188540429.1">
    <property type="nucleotide sequence ID" value="NZ_BMFT01000001.1"/>
</dbReference>
<dbReference type="InterPro" id="IPR006059">
    <property type="entry name" value="SBP"/>
</dbReference>
<dbReference type="InterPro" id="IPR050490">
    <property type="entry name" value="Bact_solute-bd_prot1"/>
</dbReference>
<keyword evidence="1" id="KW-1003">Cell membrane</keyword>
<evidence type="ECO:0000256" key="7">
    <source>
        <dbReference type="SAM" id="SignalP"/>
    </source>
</evidence>
<proteinExistence type="predicted"/>
<dbReference type="PROSITE" id="PS51257">
    <property type="entry name" value="PROKAR_LIPOPROTEIN"/>
    <property type="match status" value="1"/>
</dbReference>
<protein>
    <submittedName>
        <fullName evidence="8">ABC transporter substrate-binding protein</fullName>
    </submittedName>
</protein>
<dbReference type="SUPFAM" id="SSF53850">
    <property type="entry name" value="Periplasmic binding protein-like II"/>
    <property type="match status" value="1"/>
</dbReference>
<keyword evidence="9" id="KW-1185">Reference proteome</keyword>
<feature type="signal peptide" evidence="7">
    <location>
        <begin position="1"/>
        <end position="28"/>
    </location>
</feature>
<feature type="region of interest" description="Disordered" evidence="6">
    <location>
        <begin position="28"/>
        <end position="47"/>
    </location>
</feature>
<keyword evidence="4" id="KW-0564">Palmitate</keyword>
<evidence type="ECO:0000256" key="1">
    <source>
        <dbReference type="ARBA" id="ARBA00022475"/>
    </source>
</evidence>
<evidence type="ECO:0000256" key="6">
    <source>
        <dbReference type="SAM" id="MobiDB-lite"/>
    </source>
</evidence>
<gene>
    <name evidence="8" type="ORF">GCM10008013_31480</name>
</gene>
<dbReference type="Proteomes" id="UP000659344">
    <property type="component" value="Unassembled WGS sequence"/>
</dbReference>
<evidence type="ECO:0000256" key="5">
    <source>
        <dbReference type="ARBA" id="ARBA00023288"/>
    </source>
</evidence>
<organism evidence="8 9">
    <name type="scientific">Paenibacillus segetis</name>
    <dbReference type="NCBI Taxonomy" id="1325360"/>
    <lineage>
        <taxon>Bacteria</taxon>
        <taxon>Bacillati</taxon>
        <taxon>Bacillota</taxon>
        <taxon>Bacilli</taxon>
        <taxon>Bacillales</taxon>
        <taxon>Paenibacillaceae</taxon>
        <taxon>Paenibacillus</taxon>
    </lineage>
</organism>
<dbReference type="EMBL" id="BMFT01000001">
    <property type="protein sequence ID" value="GGH29091.1"/>
    <property type="molecule type" value="Genomic_DNA"/>
</dbReference>
<sequence length="450" mass="49759">MKKILSTMFVLCFVSVLVLSGCSNNKNAENASANDKSGTEGTQTSGEKPTITFYHSFFQDDWQPAVEMRKIYDEFAELHKDEFTFKAVALETGPQGVYDKAIQEISRGQFPDIVDVAGYNIVPAASEADLILDLKPYIDEDPVFKQGVGINYVQNNVDGKIYTVREQLETMGFWYNEDLFNKAGATTPDQWQTWDDFNAAVDKLAASPDVKTPFSMNQGWPVDILFNAHLVSTQEGRDFAATLPTSFDNPAFKDTVDFVSKHALGKIKTAYFGAADSESYRDDFMNGDAAMLFNGVWEAGSFTSDIKVKPEHIKPAVFPTNEAGKKAAIVSASTGYVISSKQDEAKIAASVEFVKYMTSPEIADRIFSKVLAMPAYNGLDYDKYINGDNAELKKLAEACQLAVNADYQTKAMSSNWNQDITSALNGKYSAMHDGSKDVDQIVKEMDQIVQ</sequence>
<comment type="caution">
    <text evidence="8">The sequence shown here is derived from an EMBL/GenBank/DDBJ whole genome shotgun (WGS) entry which is preliminary data.</text>
</comment>
<dbReference type="PANTHER" id="PTHR43649:SF33">
    <property type="entry name" value="POLYGALACTURONAN_RHAMNOGALACTURONAN-BINDING PROTEIN YTCQ"/>
    <property type="match status" value="1"/>
</dbReference>
<evidence type="ECO:0000256" key="4">
    <source>
        <dbReference type="ARBA" id="ARBA00023139"/>
    </source>
</evidence>
<keyword evidence="3" id="KW-0472">Membrane</keyword>
<keyword evidence="2 7" id="KW-0732">Signal</keyword>
<reference evidence="9" key="1">
    <citation type="journal article" date="2019" name="Int. J. Syst. Evol. Microbiol.">
        <title>The Global Catalogue of Microorganisms (GCM) 10K type strain sequencing project: providing services to taxonomists for standard genome sequencing and annotation.</title>
        <authorList>
            <consortium name="The Broad Institute Genomics Platform"/>
            <consortium name="The Broad Institute Genome Sequencing Center for Infectious Disease"/>
            <person name="Wu L."/>
            <person name="Ma J."/>
        </authorList>
    </citation>
    <scope>NUCLEOTIDE SEQUENCE [LARGE SCALE GENOMIC DNA]</scope>
    <source>
        <strain evidence="9">CGMCC 1.12769</strain>
    </source>
</reference>
<feature type="chain" id="PRO_5046810046" evidence="7">
    <location>
        <begin position="29"/>
        <end position="450"/>
    </location>
</feature>
<evidence type="ECO:0000313" key="9">
    <source>
        <dbReference type="Proteomes" id="UP000659344"/>
    </source>
</evidence>
<dbReference type="Gene3D" id="3.40.190.10">
    <property type="entry name" value="Periplasmic binding protein-like II"/>
    <property type="match status" value="2"/>
</dbReference>
<dbReference type="Pfam" id="PF01547">
    <property type="entry name" value="SBP_bac_1"/>
    <property type="match status" value="1"/>
</dbReference>
<accession>A0ABQ1YK09</accession>
<name>A0ABQ1YK09_9BACL</name>
<keyword evidence="5" id="KW-0449">Lipoprotein</keyword>
<dbReference type="PANTHER" id="PTHR43649">
    <property type="entry name" value="ARABINOSE-BINDING PROTEIN-RELATED"/>
    <property type="match status" value="1"/>
</dbReference>
<evidence type="ECO:0000256" key="2">
    <source>
        <dbReference type="ARBA" id="ARBA00022729"/>
    </source>
</evidence>
<evidence type="ECO:0000256" key="3">
    <source>
        <dbReference type="ARBA" id="ARBA00023136"/>
    </source>
</evidence>
<evidence type="ECO:0000313" key="8">
    <source>
        <dbReference type="EMBL" id="GGH29091.1"/>
    </source>
</evidence>